<evidence type="ECO:0008006" key="3">
    <source>
        <dbReference type="Google" id="ProtNLM"/>
    </source>
</evidence>
<dbReference type="EMBL" id="BOON01000014">
    <property type="protein sequence ID" value="GII21870.1"/>
    <property type="molecule type" value="Genomic_DNA"/>
</dbReference>
<dbReference type="RefSeq" id="WP_168117270.1">
    <property type="nucleotide sequence ID" value="NZ_BOON01000014.1"/>
</dbReference>
<reference evidence="1" key="1">
    <citation type="submission" date="2021-01" db="EMBL/GenBank/DDBJ databases">
        <title>Whole genome shotgun sequence of Planosporangium mesophilum NBRC 109066.</title>
        <authorList>
            <person name="Komaki H."/>
            <person name="Tamura T."/>
        </authorList>
    </citation>
    <scope>NUCLEOTIDE SEQUENCE</scope>
    <source>
        <strain evidence="1">NBRC 109066</strain>
    </source>
</reference>
<dbReference type="AlphaFoldDB" id="A0A8J3TI39"/>
<protein>
    <recommendedName>
        <fullName evidence="3">BON domain-containing protein</fullName>
    </recommendedName>
</protein>
<gene>
    <name evidence="1" type="ORF">Pme01_14670</name>
</gene>
<organism evidence="1 2">
    <name type="scientific">Planosporangium mesophilum</name>
    <dbReference type="NCBI Taxonomy" id="689768"/>
    <lineage>
        <taxon>Bacteria</taxon>
        <taxon>Bacillati</taxon>
        <taxon>Actinomycetota</taxon>
        <taxon>Actinomycetes</taxon>
        <taxon>Micromonosporales</taxon>
        <taxon>Micromonosporaceae</taxon>
        <taxon>Planosporangium</taxon>
    </lineage>
</organism>
<comment type="caution">
    <text evidence="1">The sequence shown here is derived from an EMBL/GenBank/DDBJ whole genome shotgun (WGS) entry which is preliminary data.</text>
</comment>
<sequence length="82" mass="9581">MNPDQYKESELQRVLTEDERVSEQGIRVSHLEERTFALSGEVESQKRKERIEQVVAERFPDLTVKSDIGVTRVHEPEEVEEV</sequence>
<evidence type="ECO:0000313" key="1">
    <source>
        <dbReference type="EMBL" id="GII21870.1"/>
    </source>
</evidence>
<dbReference type="Proteomes" id="UP000599074">
    <property type="component" value="Unassembled WGS sequence"/>
</dbReference>
<evidence type="ECO:0000313" key="2">
    <source>
        <dbReference type="Proteomes" id="UP000599074"/>
    </source>
</evidence>
<keyword evidence="2" id="KW-1185">Reference proteome</keyword>
<proteinExistence type="predicted"/>
<accession>A0A8J3TI39</accession>
<name>A0A8J3TI39_9ACTN</name>